<dbReference type="Gene3D" id="3.10.129.10">
    <property type="entry name" value="Hotdog Thioesterase"/>
    <property type="match status" value="1"/>
</dbReference>
<dbReference type="Pfam" id="PF22818">
    <property type="entry name" value="ApeI-like"/>
    <property type="match status" value="1"/>
</dbReference>
<dbReference type="PIRSF" id="PIRSF030962">
    <property type="entry name" value="Dehydrase_ECs4332_prd"/>
    <property type="match status" value="1"/>
</dbReference>
<evidence type="ECO:0000259" key="1">
    <source>
        <dbReference type="Pfam" id="PF22818"/>
    </source>
</evidence>
<dbReference type="InterPro" id="IPR016962">
    <property type="entry name" value="Dehydrase_ECs4332_prd"/>
</dbReference>
<sequence>MIKSKLPRVLSTDIQGEAIEWRIFIDAGLPFFDGHFPEQAVLPGVTQLDWAIRMGCEHFNYPVDVATLEVLKFQQLMLPNSEVTLKISQNSSKTKLLFSYFDDEKRFASGRILLASPTVADTEVS</sequence>
<proteinExistence type="predicted"/>
<dbReference type="RefSeq" id="WP_126507298.1">
    <property type="nucleotide sequence ID" value="NZ_RXNV01000010.1"/>
</dbReference>
<dbReference type="InterPro" id="IPR054545">
    <property type="entry name" value="ApeI-like"/>
</dbReference>
<comment type="caution">
    <text evidence="2">The sequence shown here is derived from an EMBL/GenBank/DDBJ whole genome shotgun (WGS) entry which is preliminary data.</text>
</comment>
<organism evidence="2 3">
    <name type="scientific">Shewanella atlantica</name>
    <dbReference type="NCBI Taxonomy" id="271099"/>
    <lineage>
        <taxon>Bacteria</taxon>
        <taxon>Pseudomonadati</taxon>
        <taxon>Pseudomonadota</taxon>
        <taxon>Gammaproteobacteria</taxon>
        <taxon>Alteromonadales</taxon>
        <taxon>Shewanellaceae</taxon>
        <taxon>Shewanella</taxon>
    </lineage>
</organism>
<name>A0A3S0KLI1_9GAMM</name>
<dbReference type="OrthoDB" id="9812842at2"/>
<evidence type="ECO:0000313" key="2">
    <source>
        <dbReference type="EMBL" id="RTR29329.1"/>
    </source>
</evidence>
<dbReference type="Proteomes" id="UP000282060">
    <property type="component" value="Unassembled WGS sequence"/>
</dbReference>
<evidence type="ECO:0000313" key="3">
    <source>
        <dbReference type="Proteomes" id="UP000282060"/>
    </source>
</evidence>
<gene>
    <name evidence="2" type="ORF">EKG39_17605</name>
</gene>
<reference evidence="2 3" key="1">
    <citation type="submission" date="2018-12" db="EMBL/GenBank/DDBJ databases">
        <authorList>
            <person name="Yu L."/>
        </authorList>
    </citation>
    <scope>NUCLEOTIDE SEQUENCE [LARGE SCALE GENOMIC DNA]</scope>
    <source>
        <strain evidence="2 3">HAW-EB5</strain>
    </source>
</reference>
<dbReference type="SUPFAM" id="SSF54637">
    <property type="entry name" value="Thioesterase/thiol ester dehydrase-isomerase"/>
    <property type="match status" value="1"/>
</dbReference>
<accession>A0A3S0KLI1</accession>
<dbReference type="InterPro" id="IPR029069">
    <property type="entry name" value="HotDog_dom_sf"/>
</dbReference>
<keyword evidence="3" id="KW-1185">Reference proteome</keyword>
<feature type="domain" description="ApeI dehydratase-like" evidence="1">
    <location>
        <begin position="15"/>
        <end position="111"/>
    </location>
</feature>
<dbReference type="EMBL" id="RXNV01000010">
    <property type="protein sequence ID" value="RTR29329.1"/>
    <property type="molecule type" value="Genomic_DNA"/>
</dbReference>
<protein>
    <submittedName>
        <fullName evidence="2">Thioester dehydrase</fullName>
    </submittedName>
</protein>
<dbReference type="AlphaFoldDB" id="A0A3S0KLI1"/>